<sequence length="279" mass="32355">MKTIDWESLTFVNNYVFQEVLKNKELCKYLIERILHIQIKDIRYLIAERHINSARISSKSIRLDVYVENQEGTVLDIEMQVTGDNSTVYFDKDEATVIKGLPLRTRYYQSLISMDMLKQGMKYRELRKSYVIFICTFDPFGKGLPMYHFTYRCKEDNTLEMGDLTENIFLNDKAADKAEDMELADFLCYVNSGKAGSEFTQAIDAETKRVTNDEDWRERYVTWEMDLKIIQEDAEKKGRLAGNKEGRIDTAKALKKQGKLSDSEIAEVTALPLREVAAL</sequence>
<dbReference type="EMBL" id="FMYW01000003">
    <property type="protein sequence ID" value="SDC17069.1"/>
    <property type="molecule type" value="Genomic_DNA"/>
</dbReference>
<evidence type="ECO:0008006" key="3">
    <source>
        <dbReference type="Google" id="ProtNLM"/>
    </source>
</evidence>
<dbReference type="RefSeq" id="WP_093729534.1">
    <property type="nucleotide sequence ID" value="NZ_FMYW01000003.1"/>
</dbReference>
<proteinExistence type="predicted"/>
<name>A0A1G6JEF6_9FIRM</name>
<reference evidence="2" key="1">
    <citation type="submission" date="2016-10" db="EMBL/GenBank/DDBJ databases">
        <authorList>
            <person name="Varghese N."/>
            <person name="Submissions S."/>
        </authorList>
    </citation>
    <scope>NUCLEOTIDE SEQUENCE [LARGE SCALE GENOMIC DNA]</scope>
    <source>
        <strain evidence="2">DSM 11005</strain>
    </source>
</reference>
<gene>
    <name evidence="1" type="ORF">SAMN04487864_10383</name>
</gene>
<accession>A0A1G6JEF6</accession>
<dbReference type="Proteomes" id="UP000198943">
    <property type="component" value="Unassembled WGS sequence"/>
</dbReference>
<evidence type="ECO:0000313" key="2">
    <source>
        <dbReference type="Proteomes" id="UP000198943"/>
    </source>
</evidence>
<dbReference type="NCBIfam" id="TIGR01784">
    <property type="entry name" value="T_den_put_tspse"/>
    <property type="match status" value="1"/>
</dbReference>
<dbReference type="OrthoDB" id="2290982at2"/>
<evidence type="ECO:0000313" key="1">
    <source>
        <dbReference type="EMBL" id="SDC17069.1"/>
    </source>
</evidence>
<dbReference type="Pfam" id="PF12784">
    <property type="entry name" value="PDDEXK_2"/>
    <property type="match status" value="1"/>
</dbReference>
<protein>
    <recommendedName>
        <fullName evidence="3">PD-(D/E)XK nuclease family transposase</fullName>
    </recommendedName>
</protein>
<keyword evidence="2" id="KW-1185">Reference proteome</keyword>
<dbReference type="AlphaFoldDB" id="A0A1G6JEF6"/>
<organism evidence="1 2">
    <name type="scientific">Succiniclasticum ruminis</name>
    <dbReference type="NCBI Taxonomy" id="40841"/>
    <lineage>
        <taxon>Bacteria</taxon>
        <taxon>Bacillati</taxon>
        <taxon>Bacillota</taxon>
        <taxon>Negativicutes</taxon>
        <taxon>Acidaminococcales</taxon>
        <taxon>Acidaminococcaceae</taxon>
        <taxon>Succiniclasticum</taxon>
    </lineage>
</organism>
<dbReference type="InterPro" id="IPR010106">
    <property type="entry name" value="RpnA"/>
</dbReference>